<keyword evidence="2" id="KW-0808">Transferase</keyword>
<dbReference type="InterPro" id="IPR013217">
    <property type="entry name" value="Methyltransf_12"/>
</dbReference>
<accession>A0A1H5LAU2</accession>
<keyword evidence="2" id="KW-0489">Methyltransferase</keyword>
<dbReference type="Proteomes" id="UP000242849">
    <property type="component" value="Unassembled WGS sequence"/>
</dbReference>
<evidence type="ECO:0000313" key="3">
    <source>
        <dbReference type="Proteomes" id="UP000242849"/>
    </source>
</evidence>
<dbReference type="GO" id="GO:0008168">
    <property type="term" value="F:methyltransferase activity"/>
    <property type="evidence" value="ECO:0007669"/>
    <property type="project" value="UniProtKB-KW"/>
</dbReference>
<dbReference type="GO" id="GO:0032259">
    <property type="term" value="P:methylation"/>
    <property type="evidence" value="ECO:0007669"/>
    <property type="project" value="UniProtKB-KW"/>
</dbReference>
<dbReference type="InterPro" id="IPR016584">
    <property type="entry name" value="MeTrfase_VrtF"/>
</dbReference>
<dbReference type="RefSeq" id="WP_090387877.1">
    <property type="nucleotide sequence ID" value="NZ_CP156749.1"/>
</dbReference>
<dbReference type="Gene3D" id="3.40.50.150">
    <property type="entry name" value="Vaccinia Virus protein VP39"/>
    <property type="match status" value="1"/>
</dbReference>
<dbReference type="STRING" id="53406.SAMN05421553_4943"/>
<dbReference type="AlphaFoldDB" id="A0A1H5LAU2"/>
<organism evidence="2 3">
    <name type="scientific">Pseudomonas anguilliseptica</name>
    <dbReference type="NCBI Taxonomy" id="53406"/>
    <lineage>
        <taxon>Bacteria</taxon>
        <taxon>Pseudomonadati</taxon>
        <taxon>Pseudomonadota</taxon>
        <taxon>Gammaproteobacteria</taxon>
        <taxon>Pseudomonadales</taxon>
        <taxon>Pseudomonadaceae</taxon>
        <taxon>Pseudomonas</taxon>
    </lineage>
</organism>
<dbReference type="PIRSF" id="PIRSF011491">
    <property type="entry name" value="Mtase_YbcY_prd"/>
    <property type="match status" value="1"/>
</dbReference>
<sequence>MKINQSVEAGQAVYTKNTLSIYDLWVLGFSNSFLWKCPTNKLRDTFKNHSTVNHLDVGVGSGYYLDKCLSNIERRVALLDLNMNSLNAAATRISRFNPEIYCGNALEPLNTQCEKFDSISVNYLLHCLPGCLQEKGIMFKHLEKLLNDKGVLFGSTILGKDSNYGYFAGKLMALYNKKGIFDNSSDDLPSLESSLNQYFQNVNITIVGCVAIFYAQKI</sequence>
<name>A0A1H5LAU2_PSEAG</name>
<dbReference type="Pfam" id="PF08242">
    <property type="entry name" value="Methyltransf_12"/>
    <property type="match status" value="1"/>
</dbReference>
<dbReference type="CDD" id="cd02440">
    <property type="entry name" value="AdoMet_MTases"/>
    <property type="match status" value="1"/>
</dbReference>
<protein>
    <submittedName>
        <fullName evidence="2">Methyltransferase domain-containing protein</fullName>
    </submittedName>
</protein>
<feature type="domain" description="Methyltransferase type 12" evidence="1">
    <location>
        <begin position="55"/>
        <end position="152"/>
    </location>
</feature>
<proteinExistence type="predicted"/>
<gene>
    <name evidence="2" type="ORF">SAMN05421553_4943</name>
</gene>
<keyword evidence="3" id="KW-1185">Reference proteome</keyword>
<evidence type="ECO:0000313" key="2">
    <source>
        <dbReference type="EMBL" id="SEE73657.1"/>
    </source>
</evidence>
<evidence type="ECO:0000259" key="1">
    <source>
        <dbReference type="Pfam" id="PF08242"/>
    </source>
</evidence>
<dbReference type="SUPFAM" id="SSF53335">
    <property type="entry name" value="S-adenosyl-L-methionine-dependent methyltransferases"/>
    <property type="match status" value="1"/>
</dbReference>
<dbReference type="InterPro" id="IPR029063">
    <property type="entry name" value="SAM-dependent_MTases_sf"/>
</dbReference>
<dbReference type="EMBL" id="FNSC01000002">
    <property type="protein sequence ID" value="SEE73657.1"/>
    <property type="molecule type" value="Genomic_DNA"/>
</dbReference>
<reference evidence="3" key="1">
    <citation type="submission" date="2016-10" db="EMBL/GenBank/DDBJ databases">
        <authorList>
            <person name="Varghese N."/>
            <person name="Submissions S."/>
        </authorList>
    </citation>
    <scope>NUCLEOTIDE SEQUENCE [LARGE SCALE GENOMIC DNA]</scope>
    <source>
        <strain evidence="3">DSM 12111</strain>
    </source>
</reference>
<dbReference type="OrthoDB" id="507855at2"/>